<dbReference type="Pfam" id="PF00582">
    <property type="entry name" value="Usp"/>
    <property type="match status" value="1"/>
</dbReference>
<sequence length="146" mass="16485">MYKDILVPVDLAEENSWKAAVSRAVELAQAFGSRLHVLTVVPDFGATMVAQYFPHDYEQKIVEEARQRLHTFTRDHVPAGVEVQHLVGHGRVYDEILRMAEEADCDLICMASHRPELRDYLLGPNAARVVRHSKRSVLVVRDAPNG</sequence>
<feature type="domain" description="UspA" evidence="3">
    <location>
        <begin position="1"/>
        <end position="141"/>
    </location>
</feature>
<dbReference type="CDD" id="cd00293">
    <property type="entry name" value="USP-like"/>
    <property type="match status" value="1"/>
</dbReference>
<dbReference type="InterPro" id="IPR006016">
    <property type="entry name" value="UspA"/>
</dbReference>
<gene>
    <name evidence="4" type="ORF">CKO21_07965</name>
</gene>
<dbReference type="EMBL" id="NRRE01000022">
    <property type="protein sequence ID" value="MBK1697182.1"/>
    <property type="molecule type" value="Genomic_DNA"/>
</dbReference>
<dbReference type="AlphaFoldDB" id="A0A934UZH0"/>
<accession>A0A934UZH0</accession>
<evidence type="ECO:0000256" key="1">
    <source>
        <dbReference type="ARBA" id="ARBA00008791"/>
    </source>
</evidence>
<evidence type="ECO:0000313" key="5">
    <source>
        <dbReference type="Proteomes" id="UP000778970"/>
    </source>
</evidence>
<dbReference type="RefSeq" id="WP_027288217.1">
    <property type="nucleotide sequence ID" value="NZ_NRRE01000022.1"/>
</dbReference>
<evidence type="ECO:0000256" key="2">
    <source>
        <dbReference type="PIRNR" id="PIRNR006276"/>
    </source>
</evidence>
<comment type="similarity">
    <text evidence="1 2">Belongs to the universal stress protein A family.</text>
</comment>
<dbReference type="Gene3D" id="3.40.50.620">
    <property type="entry name" value="HUPs"/>
    <property type="match status" value="1"/>
</dbReference>
<dbReference type="PIRSF" id="PIRSF006276">
    <property type="entry name" value="UspA"/>
    <property type="match status" value="1"/>
</dbReference>
<dbReference type="InterPro" id="IPR006015">
    <property type="entry name" value="Universal_stress_UspA"/>
</dbReference>
<dbReference type="PRINTS" id="PR01438">
    <property type="entry name" value="UNVRSLSTRESS"/>
</dbReference>
<keyword evidence="5" id="KW-1185">Reference proteome</keyword>
<comment type="subcellular location">
    <subcellularLocation>
        <location evidence="2">Cytoplasm</location>
    </subcellularLocation>
</comment>
<dbReference type="GO" id="GO:0005737">
    <property type="term" value="C:cytoplasm"/>
    <property type="evidence" value="ECO:0007669"/>
    <property type="project" value="UniProtKB-SubCell"/>
</dbReference>
<reference evidence="4" key="2">
    <citation type="journal article" date="2020" name="Microorganisms">
        <title>Osmotic Adaptation and Compatible Solute Biosynthesis of Phototrophic Bacteria as Revealed from Genome Analyses.</title>
        <authorList>
            <person name="Imhoff J.F."/>
            <person name="Rahn T."/>
            <person name="Kunzel S."/>
            <person name="Keller A."/>
            <person name="Neulinger S.C."/>
        </authorList>
    </citation>
    <scope>NUCLEOTIDE SEQUENCE</scope>
    <source>
        <strain evidence="4">DSM 9154</strain>
    </source>
</reference>
<organism evidence="4 5">
    <name type="scientific">Rhodovibrio salinarum</name>
    <dbReference type="NCBI Taxonomy" id="1087"/>
    <lineage>
        <taxon>Bacteria</taxon>
        <taxon>Pseudomonadati</taxon>
        <taxon>Pseudomonadota</taxon>
        <taxon>Alphaproteobacteria</taxon>
        <taxon>Rhodospirillales</taxon>
        <taxon>Rhodovibrionaceae</taxon>
        <taxon>Rhodovibrio</taxon>
    </lineage>
</organism>
<evidence type="ECO:0000259" key="3">
    <source>
        <dbReference type="Pfam" id="PF00582"/>
    </source>
</evidence>
<protein>
    <recommendedName>
        <fullName evidence="2">Universal stress protein</fullName>
    </recommendedName>
</protein>
<name>A0A934UZH0_9PROT</name>
<evidence type="ECO:0000313" key="4">
    <source>
        <dbReference type="EMBL" id="MBK1697182.1"/>
    </source>
</evidence>
<reference evidence="4" key="1">
    <citation type="submission" date="2017-08" db="EMBL/GenBank/DDBJ databases">
        <authorList>
            <person name="Imhoff J.F."/>
            <person name="Rahn T."/>
            <person name="Kuenzel S."/>
            <person name="Neulinger S.C."/>
        </authorList>
    </citation>
    <scope>NUCLEOTIDE SEQUENCE</scope>
    <source>
        <strain evidence="4">DSM 9154</strain>
    </source>
</reference>
<dbReference type="InterPro" id="IPR014729">
    <property type="entry name" value="Rossmann-like_a/b/a_fold"/>
</dbReference>
<dbReference type="Proteomes" id="UP000778970">
    <property type="component" value="Unassembled WGS sequence"/>
</dbReference>
<dbReference type="PANTHER" id="PTHR46268:SF6">
    <property type="entry name" value="UNIVERSAL STRESS PROTEIN UP12"/>
    <property type="match status" value="1"/>
</dbReference>
<dbReference type="SUPFAM" id="SSF52402">
    <property type="entry name" value="Adenine nucleotide alpha hydrolases-like"/>
    <property type="match status" value="1"/>
</dbReference>
<comment type="caution">
    <text evidence="4">The sequence shown here is derived from an EMBL/GenBank/DDBJ whole genome shotgun (WGS) entry which is preliminary data.</text>
</comment>
<proteinExistence type="inferred from homology"/>
<keyword evidence="2" id="KW-0963">Cytoplasm</keyword>
<dbReference type="PANTHER" id="PTHR46268">
    <property type="entry name" value="STRESS RESPONSE PROTEIN NHAX"/>
    <property type="match status" value="1"/>
</dbReference>